<dbReference type="AlphaFoldDB" id="A0A9N9BN36"/>
<reference evidence="2" key="1">
    <citation type="submission" date="2021-06" db="EMBL/GenBank/DDBJ databases">
        <authorList>
            <person name="Kallberg Y."/>
            <person name="Tangrot J."/>
            <person name="Rosling A."/>
        </authorList>
    </citation>
    <scope>NUCLEOTIDE SEQUENCE</scope>
    <source>
        <strain evidence="2">87-6 pot B 2015</strain>
    </source>
</reference>
<dbReference type="EMBL" id="CAJVPP010001760">
    <property type="protein sequence ID" value="CAG8571731.1"/>
    <property type="molecule type" value="Genomic_DNA"/>
</dbReference>
<name>A0A9N9BN36_FUNMO</name>
<proteinExistence type="predicted"/>
<dbReference type="Proteomes" id="UP000789375">
    <property type="component" value="Unassembled WGS sequence"/>
</dbReference>
<organism evidence="2 3">
    <name type="scientific">Funneliformis mosseae</name>
    <name type="common">Endomycorrhizal fungus</name>
    <name type="synonym">Glomus mosseae</name>
    <dbReference type="NCBI Taxonomy" id="27381"/>
    <lineage>
        <taxon>Eukaryota</taxon>
        <taxon>Fungi</taxon>
        <taxon>Fungi incertae sedis</taxon>
        <taxon>Mucoromycota</taxon>
        <taxon>Glomeromycotina</taxon>
        <taxon>Glomeromycetes</taxon>
        <taxon>Glomerales</taxon>
        <taxon>Glomeraceae</taxon>
        <taxon>Funneliformis</taxon>
    </lineage>
</organism>
<keyword evidence="3" id="KW-1185">Reference proteome</keyword>
<sequence length="59" mass="6565">MRNGNVRYVFTQWSFDLKLDNSTRTVKPVASEKASHTRGDAKTLIDDSQTRDHSAVGGV</sequence>
<evidence type="ECO:0000313" key="3">
    <source>
        <dbReference type="Proteomes" id="UP000789375"/>
    </source>
</evidence>
<feature type="region of interest" description="Disordered" evidence="1">
    <location>
        <begin position="28"/>
        <end position="59"/>
    </location>
</feature>
<accession>A0A9N9BN36</accession>
<gene>
    <name evidence="2" type="ORF">FMOSSE_LOCUS7489</name>
</gene>
<feature type="compositionally biased region" description="Basic and acidic residues" evidence="1">
    <location>
        <begin position="33"/>
        <end position="59"/>
    </location>
</feature>
<comment type="caution">
    <text evidence="2">The sequence shown here is derived from an EMBL/GenBank/DDBJ whole genome shotgun (WGS) entry which is preliminary data.</text>
</comment>
<evidence type="ECO:0000256" key="1">
    <source>
        <dbReference type="SAM" id="MobiDB-lite"/>
    </source>
</evidence>
<evidence type="ECO:0000313" key="2">
    <source>
        <dbReference type="EMBL" id="CAG8571731.1"/>
    </source>
</evidence>
<protein>
    <submittedName>
        <fullName evidence="2">1381_t:CDS:1</fullName>
    </submittedName>
</protein>